<protein>
    <recommendedName>
        <fullName evidence="11">Bestrophin homolog</fullName>
    </recommendedName>
</protein>
<keyword evidence="3" id="KW-1003">Cell membrane</keyword>
<organism evidence="9 10">
    <name type="scientific">Prymnesium parvum</name>
    <name type="common">Toxic golden alga</name>
    <dbReference type="NCBI Taxonomy" id="97485"/>
    <lineage>
        <taxon>Eukaryota</taxon>
        <taxon>Haptista</taxon>
        <taxon>Haptophyta</taxon>
        <taxon>Prymnesiophyceae</taxon>
        <taxon>Prymnesiales</taxon>
        <taxon>Prymnesiaceae</taxon>
        <taxon>Prymnesium</taxon>
    </lineage>
</organism>
<evidence type="ECO:0000256" key="1">
    <source>
        <dbReference type="ARBA" id="ARBA00004651"/>
    </source>
</evidence>
<dbReference type="GO" id="GO:0005886">
    <property type="term" value="C:plasma membrane"/>
    <property type="evidence" value="ECO:0007669"/>
    <property type="project" value="UniProtKB-SubCell"/>
</dbReference>
<dbReference type="PANTHER" id="PTHR33281">
    <property type="entry name" value="UPF0187 PROTEIN YNEE"/>
    <property type="match status" value="1"/>
</dbReference>
<dbReference type="InterPro" id="IPR044669">
    <property type="entry name" value="YneE/VCCN1/2-like"/>
</dbReference>
<evidence type="ECO:0000256" key="7">
    <source>
        <dbReference type="ARBA" id="ARBA00023136"/>
    </source>
</evidence>
<keyword evidence="5 8" id="KW-1133">Transmembrane helix</keyword>
<evidence type="ECO:0000256" key="6">
    <source>
        <dbReference type="ARBA" id="ARBA00023065"/>
    </source>
</evidence>
<keyword evidence="6" id="KW-0406">Ion transport</keyword>
<keyword evidence="2" id="KW-0813">Transport</keyword>
<evidence type="ECO:0000256" key="4">
    <source>
        <dbReference type="ARBA" id="ARBA00022692"/>
    </source>
</evidence>
<dbReference type="PANTHER" id="PTHR33281:SF19">
    <property type="entry name" value="VOLTAGE-DEPENDENT ANION CHANNEL-FORMING PROTEIN YNEE"/>
    <property type="match status" value="1"/>
</dbReference>
<dbReference type="AlphaFoldDB" id="A0AB34IQK5"/>
<accession>A0AB34IQK5</accession>
<dbReference type="Pfam" id="PF25539">
    <property type="entry name" value="Bestrophin_2"/>
    <property type="match status" value="1"/>
</dbReference>
<sequence>MEDSPPSEIPAAIVEQLRLDELSDCDSSVIGYDPASFLMIFRLRGRNMAVILKPLGCLAAWGALWALVFSLLDPVRRAMLPLEDLIAPLLPPVSFLLVFRLGRAAVRFWDSRAAMGKLVEVCRVLASTAAVCCASHAELREGIARWTCVFPIAVKNFLRPLRKQGVSPELRLKNRRIEVGGLLSEPEFDELVRADSYGPIFVLNRLRQLAFRASVELEVDAPLRAIIFRQMNEHLDTLTGAWGAMERINGTPLPYVYIAHLRTFLVVYLLIWALQAIAHHGALALPVVLAVSWGFLGIEAAAVECERPFLWGANHLKLGTMCIVVARNVAQTLRDTS</sequence>
<keyword evidence="7 8" id="KW-0472">Membrane</keyword>
<name>A0AB34IQK5_PRYPA</name>
<dbReference type="Proteomes" id="UP001515480">
    <property type="component" value="Unassembled WGS sequence"/>
</dbReference>
<reference evidence="9 10" key="1">
    <citation type="journal article" date="2024" name="Science">
        <title>Giant polyketide synthase enzymes in the biosynthesis of giant marine polyether toxins.</title>
        <authorList>
            <person name="Fallon T.R."/>
            <person name="Shende V.V."/>
            <person name="Wierzbicki I.H."/>
            <person name="Pendleton A.L."/>
            <person name="Watervoot N.F."/>
            <person name="Auber R.P."/>
            <person name="Gonzalez D.J."/>
            <person name="Wisecaver J.H."/>
            <person name="Moore B.S."/>
        </authorList>
    </citation>
    <scope>NUCLEOTIDE SEQUENCE [LARGE SCALE GENOMIC DNA]</scope>
    <source>
        <strain evidence="9 10">12B1</strain>
    </source>
</reference>
<feature type="transmembrane region" description="Helical" evidence="8">
    <location>
        <begin position="84"/>
        <end position="102"/>
    </location>
</feature>
<evidence type="ECO:0000313" key="10">
    <source>
        <dbReference type="Proteomes" id="UP001515480"/>
    </source>
</evidence>
<feature type="transmembrane region" description="Helical" evidence="8">
    <location>
        <begin position="283"/>
        <end position="303"/>
    </location>
</feature>
<evidence type="ECO:0008006" key="11">
    <source>
        <dbReference type="Google" id="ProtNLM"/>
    </source>
</evidence>
<keyword evidence="4 8" id="KW-0812">Transmembrane</keyword>
<evidence type="ECO:0000256" key="2">
    <source>
        <dbReference type="ARBA" id="ARBA00022448"/>
    </source>
</evidence>
<dbReference type="GO" id="GO:0005254">
    <property type="term" value="F:chloride channel activity"/>
    <property type="evidence" value="ECO:0007669"/>
    <property type="project" value="InterPro"/>
</dbReference>
<evidence type="ECO:0000256" key="3">
    <source>
        <dbReference type="ARBA" id="ARBA00022475"/>
    </source>
</evidence>
<evidence type="ECO:0000256" key="8">
    <source>
        <dbReference type="SAM" id="Phobius"/>
    </source>
</evidence>
<comment type="subcellular location">
    <subcellularLocation>
        <location evidence="1">Cell membrane</location>
        <topology evidence="1">Multi-pass membrane protein</topology>
    </subcellularLocation>
</comment>
<feature type="transmembrane region" description="Helical" evidence="8">
    <location>
        <begin position="50"/>
        <end position="72"/>
    </location>
</feature>
<gene>
    <name evidence="9" type="ORF">AB1Y20_010831</name>
</gene>
<evidence type="ECO:0000256" key="5">
    <source>
        <dbReference type="ARBA" id="ARBA00022989"/>
    </source>
</evidence>
<dbReference type="EMBL" id="JBGBPQ010000020">
    <property type="protein sequence ID" value="KAL1504425.1"/>
    <property type="molecule type" value="Genomic_DNA"/>
</dbReference>
<keyword evidence="10" id="KW-1185">Reference proteome</keyword>
<feature type="transmembrane region" description="Helical" evidence="8">
    <location>
        <begin position="255"/>
        <end position="277"/>
    </location>
</feature>
<proteinExistence type="predicted"/>
<comment type="caution">
    <text evidence="9">The sequence shown here is derived from an EMBL/GenBank/DDBJ whole genome shotgun (WGS) entry which is preliminary data.</text>
</comment>
<evidence type="ECO:0000313" key="9">
    <source>
        <dbReference type="EMBL" id="KAL1504425.1"/>
    </source>
</evidence>